<name>A0A3R6YQK7_9STRA</name>
<dbReference type="GO" id="GO:0010181">
    <property type="term" value="F:FMN binding"/>
    <property type="evidence" value="ECO:0007669"/>
    <property type="project" value="InterPro"/>
</dbReference>
<protein>
    <recommendedName>
        <fullName evidence="1">Flavodoxin-like domain-containing protein</fullName>
    </recommendedName>
</protein>
<keyword evidence="3" id="KW-1185">Reference proteome</keyword>
<dbReference type="PROSITE" id="PS50902">
    <property type="entry name" value="FLAVODOXIN_LIKE"/>
    <property type="match status" value="1"/>
</dbReference>
<dbReference type="Gene3D" id="3.40.50.360">
    <property type="match status" value="1"/>
</dbReference>
<dbReference type="InterPro" id="IPR001226">
    <property type="entry name" value="Flavodoxin_CS"/>
</dbReference>
<accession>A0A3R6YQK7</accession>
<dbReference type="PRINTS" id="PR00369">
    <property type="entry name" value="FLAVODOXIN"/>
</dbReference>
<dbReference type="InterPro" id="IPR029039">
    <property type="entry name" value="Flavoprotein-like_sf"/>
</dbReference>
<comment type="caution">
    <text evidence="2">The sequence shown here is derived from an EMBL/GenBank/DDBJ whole genome shotgun (WGS) entry which is preliminary data.</text>
</comment>
<evidence type="ECO:0000259" key="1">
    <source>
        <dbReference type="PROSITE" id="PS50902"/>
    </source>
</evidence>
<dbReference type="PROSITE" id="PS00201">
    <property type="entry name" value="FLAVODOXIN"/>
    <property type="match status" value="1"/>
</dbReference>
<dbReference type="Pfam" id="PF00258">
    <property type="entry name" value="Flavodoxin_1"/>
    <property type="match status" value="1"/>
</dbReference>
<organism evidence="2 3">
    <name type="scientific">Aphanomyces invadans</name>
    <dbReference type="NCBI Taxonomy" id="157072"/>
    <lineage>
        <taxon>Eukaryota</taxon>
        <taxon>Sar</taxon>
        <taxon>Stramenopiles</taxon>
        <taxon>Oomycota</taxon>
        <taxon>Saprolegniomycetes</taxon>
        <taxon>Saprolegniales</taxon>
        <taxon>Verrucalvaceae</taxon>
        <taxon>Aphanomyces</taxon>
    </lineage>
</organism>
<dbReference type="SUPFAM" id="SSF52218">
    <property type="entry name" value="Flavoproteins"/>
    <property type="match status" value="1"/>
</dbReference>
<dbReference type="Proteomes" id="UP000285060">
    <property type="component" value="Unassembled WGS sequence"/>
</dbReference>
<evidence type="ECO:0000313" key="2">
    <source>
        <dbReference type="EMBL" id="RHY13740.1"/>
    </source>
</evidence>
<proteinExistence type="predicted"/>
<dbReference type="EMBL" id="QUSY01004356">
    <property type="protein sequence ID" value="RHY13740.1"/>
    <property type="molecule type" value="Genomic_DNA"/>
</dbReference>
<evidence type="ECO:0000313" key="3">
    <source>
        <dbReference type="Proteomes" id="UP000285060"/>
    </source>
</evidence>
<reference evidence="2 3" key="1">
    <citation type="submission" date="2018-08" db="EMBL/GenBank/DDBJ databases">
        <title>Aphanomyces genome sequencing and annotation.</title>
        <authorList>
            <person name="Minardi D."/>
            <person name="Oidtmann B."/>
            <person name="Van Der Giezen M."/>
            <person name="Studholme D.J."/>
        </authorList>
    </citation>
    <scope>NUCLEOTIDE SEQUENCE [LARGE SCALE GENOMIC DNA]</scope>
    <source>
        <strain evidence="2 3">NJM0002</strain>
    </source>
</reference>
<gene>
    <name evidence="2" type="ORF">DYB32_010904</name>
</gene>
<dbReference type="VEuPathDB" id="FungiDB:H310_13703"/>
<dbReference type="AlphaFoldDB" id="A0A3R6YQK7"/>
<dbReference type="InterPro" id="IPR001094">
    <property type="entry name" value="Flavdoxin-like"/>
</dbReference>
<dbReference type="GO" id="GO:0009055">
    <property type="term" value="F:electron transfer activity"/>
    <property type="evidence" value="ECO:0007669"/>
    <property type="project" value="InterPro"/>
</dbReference>
<feature type="non-terminal residue" evidence="2">
    <location>
        <position position="71"/>
    </location>
</feature>
<sequence>MPSTMLILYGSQTGTTESFAKIVHSFAMARGLSPRLVSDDDFDHAKLVDEDVVVFLTSTFYNGEFPTNFTR</sequence>
<feature type="domain" description="Flavodoxin-like" evidence="1">
    <location>
        <begin position="5"/>
        <end position="71"/>
    </location>
</feature>
<dbReference type="InterPro" id="IPR008254">
    <property type="entry name" value="Flavodoxin/NO_synth"/>
</dbReference>